<reference evidence="1 2" key="1">
    <citation type="submission" date="2022-08" db="EMBL/GenBank/DDBJ databases">
        <title>Genome Sequence of the sulphate-reducing bacterium, Pseudodesulfovibrio sp. SYK.</title>
        <authorList>
            <person name="Kondo R."/>
            <person name="Kataoka T."/>
        </authorList>
    </citation>
    <scope>NUCLEOTIDE SEQUENCE [LARGE SCALE GENOMIC DNA]</scope>
    <source>
        <strain evidence="1 2">SYK</strain>
    </source>
</reference>
<sequence>MFSENYPETGEFPLSNEGFFTFRIFLPCWLHYFETPTGLYRKARLGNLDALDKLLRIDKRVIGDTKISRHIAQYGANPASPEFKRLIKALEGAPRKLSVTKVKTFLAAFLYGLSKHLGSPLTYPQVQDLFDQSAQKRGIGLTDPDLEMSPQSFEKAVRRNLLFWGLHRTGQK</sequence>
<gene>
    <name evidence="1" type="ORF">SYK_14120</name>
</gene>
<dbReference type="RefSeq" id="WP_281762919.1">
    <property type="nucleotide sequence ID" value="NZ_AP026709.1"/>
</dbReference>
<protein>
    <submittedName>
        <fullName evidence="1">Uncharacterized protein</fullName>
    </submittedName>
</protein>
<evidence type="ECO:0000313" key="1">
    <source>
        <dbReference type="EMBL" id="BDQ37052.1"/>
    </source>
</evidence>
<name>A0ABM8AZY5_9BACT</name>
<proteinExistence type="predicted"/>
<evidence type="ECO:0000313" key="2">
    <source>
        <dbReference type="Proteomes" id="UP001317742"/>
    </source>
</evidence>
<keyword evidence="2" id="KW-1185">Reference proteome</keyword>
<accession>A0ABM8AZY5</accession>
<dbReference type="Proteomes" id="UP001317742">
    <property type="component" value="Chromosome"/>
</dbReference>
<dbReference type="EMBL" id="AP026709">
    <property type="protein sequence ID" value="BDQ37052.1"/>
    <property type="molecule type" value="Genomic_DNA"/>
</dbReference>
<organism evidence="1 2">
    <name type="scientific">Pseudodesulfovibrio nedwellii</name>
    <dbReference type="NCBI Taxonomy" id="2973072"/>
    <lineage>
        <taxon>Bacteria</taxon>
        <taxon>Pseudomonadati</taxon>
        <taxon>Thermodesulfobacteriota</taxon>
        <taxon>Desulfovibrionia</taxon>
        <taxon>Desulfovibrionales</taxon>
        <taxon>Desulfovibrionaceae</taxon>
    </lineage>
</organism>